<feature type="non-terminal residue" evidence="2">
    <location>
        <position position="1"/>
    </location>
</feature>
<organism evidence="2">
    <name type="scientific">marine sediment metagenome</name>
    <dbReference type="NCBI Taxonomy" id="412755"/>
    <lineage>
        <taxon>unclassified sequences</taxon>
        <taxon>metagenomes</taxon>
        <taxon>ecological metagenomes</taxon>
    </lineage>
</organism>
<gene>
    <name evidence="2" type="ORF">S03H2_60703</name>
</gene>
<comment type="caution">
    <text evidence="2">The sequence shown here is derived from an EMBL/GenBank/DDBJ whole genome shotgun (WGS) entry which is preliminary data.</text>
</comment>
<protein>
    <submittedName>
        <fullName evidence="2">Uncharacterized protein</fullName>
    </submittedName>
</protein>
<reference evidence="2" key="1">
    <citation type="journal article" date="2014" name="Front. Microbiol.">
        <title>High frequency of phylogenetically diverse reductive dehalogenase-homologous genes in deep subseafloor sedimentary metagenomes.</title>
        <authorList>
            <person name="Kawai M."/>
            <person name="Futagami T."/>
            <person name="Toyoda A."/>
            <person name="Takaki Y."/>
            <person name="Nishi S."/>
            <person name="Hori S."/>
            <person name="Arai W."/>
            <person name="Tsubouchi T."/>
            <person name="Morono Y."/>
            <person name="Uchiyama I."/>
            <person name="Ito T."/>
            <person name="Fujiyama A."/>
            <person name="Inagaki F."/>
            <person name="Takami H."/>
        </authorList>
    </citation>
    <scope>NUCLEOTIDE SEQUENCE</scope>
    <source>
        <strain evidence="2">Expedition CK06-06</strain>
    </source>
</reference>
<evidence type="ECO:0000256" key="1">
    <source>
        <dbReference type="SAM" id="Phobius"/>
    </source>
</evidence>
<keyword evidence="1" id="KW-0812">Transmembrane</keyword>
<evidence type="ECO:0000313" key="2">
    <source>
        <dbReference type="EMBL" id="GAH77996.1"/>
    </source>
</evidence>
<dbReference type="EMBL" id="BARU01039140">
    <property type="protein sequence ID" value="GAH77996.1"/>
    <property type="molecule type" value="Genomic_DNA"/>
</dbReference>
<dbReference type="AlphaFoldDB" id="X1I6K3"/>
<keyword evidence="1" id="KW-1133">Transmembrane helix</keyword>
<proteinExistence type="predicted"/>
<name>X1I6K3_9ZZZZ</name>
<feature type="transmembrane region" description="Helical" evidence="1">
    <location>
        <begin position="15"/>
        <end position="36"/>
    </location>
</feature>
<keyword evidence="1" id="KW-0472">Membrane</keyword>
<accession>X1I6K3</accession>
<sequence>NNIDSKVWTDHTADITSGALIVILYVGLMIPTAINLGKFVENMFRTELNTEATPLTPLRYHINSIMPCLCITFTHVCP</sequence>